<dbReference type="EMBL" id="JAYFSI010000014">
    <property type="protein sequence ID" value="MEA5366051.1"/>
    <property type="molecule type" value="Genomic_DNA"/>
</dbReference>
<evidence type="ECO:0000313" key="2">
    <source>
        <dbReference type="EMBL" id="MEA5366051.1"/>
    </source>
</evidence>
<dbReference type="NCBIfam" id="NF005927">
    <property type="entry name" value="PRK07942.1"/>
    <property type="match status" value="1"/>
</dbReference>
<dbReference type="InterPro" id="IPR036397">
    <property type="entry name" value="RNaseH_sf"/>
</dbReference>
<keyword evidence="2" id="KW-0540">Nuclease</keyword>
<dbReference type="InterPro" id="IPR012337">
    <property type="entry name" value="RNaseH-like_sf"/>
</dbReference>
<dbReference type="GO" id="GO:0004527">
    <property type="term" value="F:exonuclease activity"/>
    <property type="evidence" value="ECO:0007669"/>
    <property type="project" value="UniProtKB-KW"/>
</dbReference>
<reference evidence="2 3" key="1">
    <citation type="submission" date="2023-12" db="EMBL/GenBank/DDBJ databases">
        <title>Amycolatopsis sp. V23-08.</title>
        <authorList>
            <person name="Somphong A."/>
        </authorList>
    </citation>
    <scope>NUCLEOTIDE SEQUENCE [LARGE SCALE GENOMIC DNA]</scope>
    <source>
        <strain evidence="2 3">V23-08</strain>
    </source>
</reference>
<feature type="domain" description="Exonuclease" evidence="1">
    <location>
        <begin position="7"/>
        <end position="188"/>
    </location>
</feature>
<keyword evidence="2" id="KW-0269">Exonuclease</keyword>
<dbReference type="SMART" id="SM00479">
    <property type="entry name" value="EXOIII"/>
    <property type="match status" value="1"/>
</dbReference>
<protein>
    <submittedName>
        <fullName evidence="2">Exonuclease domain-containing protein</fullName>
    </submittedName>
</protein>
<keyword evidence="2" id="KW-0378">Hydrolase</keyword>
<keyword evidence="3" id="KW-1185">Reference proteome</keyword>
<proteinExistence type="predicted"/>
<dbReference type="Pfam" id="PF00929">
    <property type="entry name" value="RNase_T"/>
    <property type="match status" value="1"/>
</dbReference>
<dbReference type="InterPro" id="IPR013520">
    <property type="entry name" value="Ribonucl_H"/>
</dbReference>
<organism evidence="2 3">
    <name type="scientific">Amycolatopsis heterodermiae</name>
    <dbReference type="NCBI Taxonomy" id="3110235"/>
    <lineage>
        <taxon>Bacteria</taxon>
        <taxon>Bacillati</taxon>
        <taxon>Actinomycetota</taxon>
        <taxon>Actinomycetes</taxon>
        <taxon>Pseudonocardiales</taxon>
        <taxon>Pseudonocardiaceae</taxon>
        <taxon>Amycolatopsis</taxon>
    </lineage>
</organism>
<evidence type="ECO:0000259" key="1">
    <source>
        <dbReference type="SMART" id="SM00479"/>
    </source>
</evidence>
<gene>
    <name evidence="2" type="ORF">VA596_41440</name>
</gene>
<comment type="caution">
    <text evidence="2">The sequence shown here is derived from an EMBL/GenBank/DDBJ whole genome shotgun (WGS) entry which is preliminary data.</text>
</comment>
<dbReference type="RefSeq" id="WP_323335025.1">
    <property type="nucleotide sequence ID" value="NZ_JAYFSI010000014.1"/>
</dbReference>
<sequence length="239" mass="26671">MTWLAGRFLAFDLETTDRDPHLARIVTATTILIDPSTGGKDVTNWLSDVDGHDIPPETTAIHGITTAHARTHGQPAAEVAAQVAATIDQAWDQGIPVIGHNLGYDFTVEDSELRRYFPNEGGLKLRKAVLDTYVLDKHFDRYRSGKRQLVPTAAHYGIRLSEEDAHDATADALASARILWVMARRYPQLAAMTLDALYDAQVAWYREQQLSLAEYFLRQGKTEHVSTEWPIRPVPAVTP</sequence>
<dbReference type="CDD" id="cd06127">
    <property type="entry name" value="DEDDh"/>
    <property type="match status" value="1"/>
</dbReference>
<accession>A0ABU5RLP2</accession>
<dbReference type="Gene3D" id="3.30.420.10">
    <property type="entry name" value="Ribonuclease H-like superfamily/Ribonuclease H"/>
    <property type="match status" value="1"/>
</dbReference>
<dbReference type="Proteomes" id="UP001304298">
    <property type="component" value="Unassembled WGS sequence"/>
</dbReference>
<evidence type="ECO:0000313" key="3">
    <source>
        <dbReference type="Proteomes" id="UP001304298"/>
    </source>
</evidence>
<name>A0ABU5RLP2_9PSEU</name>
<dbReference type="SUPFAM" id="SSF53098">
    <property type="entry name" value="Ribonuclease H-like"/>
    <property type="match status" value="1"/>
</dbReference>